<gene>
    <name evidence="5" type="ORF">KEU06_26650</name>
</gene>
<dbReference type="EMBL" id="JAGWCR010000021">
    <property type="protein sequence ID" value="MBS3652180.1"/>
    <property type="molecule type" value="Genomic_DNA"/>
</dbReference>
<proteinExistence type="inferred from homology"/>
<dbReference type="GO" id="GO:0046872">
    <property type="term" value="F:metal ion binding"/>
    <property type="evidence" value="ECO:0007669"/>
    <property type="project" value="UniProtKB-KW"/>
</dbReference>
<dbReference type="Proteomes" id="UP000680348">
    <property type="component" value="Unassembled WGS sequence"/>
</dbReference>
<dbReference type="InterPro" id="IPR015813">
    <property type="entry name" value="Pyrv/PenolPyrv_kinase-like_dom"/>
</dbReference>
<evidence type="ECO:0000256" key="2">
    <source>
        <dbReference type="ARBA" id="ARBA00022723"/>
    </source>
</evidence>
<evidence type="ECO:0000313" key="5">
    <source>
        <dbReference type="EMBL" id="MBS3652180.1"/>
    </source>
</evidence>
<evidence type="ECO:0000256" key="1">
    <source>
        <dbReference type="ARBA" id="ARBA00005568"/>
    </source>
</evidence>
<dbReference type="InterPro" id="IPR050251">
    <property type="entry name" value="HpcH-HpaI_aldolase"/>
</dbReference>
<keyword evidence="6" id="KW-1185">Reference proteome</keyword>
<protein>
    <recommendedName>
        <fullName evidence="4">HpcH/HpaI aldolase/citrate lyase domain-containing protein</fullName>
    </recommendedName>
</protein>
<dbReference type="PANTHER" id="PTHR30502:SF0">
    <property type="entry name" value="PHOSPHOENOLPYRUVATE CARBOXYLASE FAMILY PROTEIN"/>
    <property type="match status" value="1"/>
</dbReference>
<dbReference type="Gene3D" id="3.20.20.60">
    <property type="entry name" value="Phosphoenolpyruvate-binding domains"/>
    <property type="match status" value="1"/>
</dbReference>
<dbReference type="InterPro" id="IPR005000">
    <property type="entry name" value="Aldolase/citrate-lyase_domain"/>
</dbReference>
<dbReference type="AlphaFoldDB" id="A0A942E6H9"/>
<dbReference type="PANTHER" id="PTHR30502">
    <property type="entry name" value="2-KETO-3-DEOXY-L-RHAMNONATE ALDOLASE"/>
    <property type="match status" value="1"/>
</dbReference>
<evidence type="ECO:0000256" key="3">
    <source>
        <dbReference type="ARBA" id="ARBA00023239"/>
    </source>
</evidence>
<reference evidence="5" key="1">
    <citation type="submission" date="2021-04" db="EMBL/GenBank/DDBJ databases">
        <title>Pseudaminobacter soli sp. nov., isolated from paddy soil contaminated by heavy metals.</title>
        <authorList>
            <person name="Zhang K."/>
        </authorList>
    </citation>
    <scope>NUCLEOTIDE SEQUENCE</scope>
    <source>
        <strain evidence="5">19-2017</strain>
    </source>
</reference>
<evidence type="ECO:0000259" key="4">
    <source>
        <dbReference type="Pfam" id="PF03328"/>
    </source>
</evidence>
<dbReference type="Pfam" id="PF03328">
    <property type="entry name" value="HpcH_HpaI"/>
    <property type="match status" value="1"/>
</dbReference>
<dbReference type="SUPFAM" id="SSF51621">
    <property type="entry name" value="Phosphoenolpyruvate/pyruvate domain"/>
    <property type="match status" value="1"/>
</dbReference>
<name>A0A942E6H9_9HYPH</name>
<dbReference type="InterPro" id="IPR040442">
    <property type="entry name" value="Pyrv_kinase-like_dom_sf"/>
</dbReference>
<feature type="domain" description="HpcH/HpaI aldolase/citrate lyase" evidence="4">
    <location>
        <begin position="17"/>
        <end position="237"/>
    </location>
</feature>
<sequence length="256" mass="26752">MKNGLVEMWRRKEVACGVWCYLNNDLAMEMSAAQGCDYVLVDLQHGVADIAQAIGMVRAAQFHGAHPLVRVPHCDIEMIGKVLDGGASGVVVPMVEHASVAAQLVQACRYPPHGVRSYGPVRASMLRGTMDPEVLGDVAAVAMIETVKGIENVEAIANTPGLSAIYIGSVDLSISLGIGPKMPSDDTRFIDAVATIKKACDAAGIAVGLHCPNGEVAGAYAKAGYRMVTVATDIELLKSGAKREIDAARAAVKGAA</sequence>
<comment type="similarity">
    <text evidence="1">Belongs to the HpcH/HpaI aldolase family.</text>
</comment>
<dbReference type="RefSeq" id="WP_188257738.1">
    <property type="nucleotide sequence ID" value="NZ_JABVCF010000021.1"/>
</dbReference>
<evidence type="ECO:0000313" key="6">
    <source>
        <dbReference type="Proteomes" id="UP000680348"/>
    </source>
</evidence>
<accession>A0A942E6H9</accession>
<organism evidence="5 6">
    <name type="scientific">Pseudaminobacter soli</name>
    <name type="common">ex Zhang et al. 2022</name>
    <dbReference type="NCBI Taxonomy" id="2831468"/>
    <lineage>
        <taxon>Bacteria</taxon>
        <taxon>Pseudomonadati</taxon>
        <taxon>Pseudomonadota</taxon>
        <taxon>Alphaproteobacteria</taxon>
        <taxon>Hyphomicrobiales</taxon>
        <taxon>Phyllobacteriaceae</taxon>
        <taxon>Pseudaminobacter</taxon>
    </lineage>
</organism>
<keyword evidence="3" id="KW-0456">Lyase</keyword>
<dbReference type="GO" id="GO:0016832">
    <property type="term" value="F:aldehyde-lyase activity"/>
    <property type="evidence" value="ECO:0007669"/>
    <property type="project" value="TreeGrafter"/>
</dbReference>
<dbReference type="GO" id="GO:0005737">
    <property type="term" value="C:cytoplasm"/>
    <property type="evidence" value="ECO:0007669"/>
    <property type="project" value="TreeGrafter"/>
</dbReference>
<keyword evidence="2" id="KW-0479">Metal-binding</keyword>
<comment type="caution">
    <text evidence="5">The sequence shown here is derived from an EMBL/GenBank/DDBJ whole genome shotgun (WGS) entry which is preliminary data.</text>
</comment>